<dbReference type="Proteomes" id="UP001305414">
    <property type="component" value="Unassembled WGS sequence"/>
</dbReference>
<sequence length="364" mass="40007">MTRERGVLPRRHHLNVHQHQSIATLPQFGYPEFLCCSHVFETGLKEGKQGLADLDPRSRILLAPLGLTGSSRWVEAGDLIGPFLVMNPHRGSIGLRHSARLLHSTASLSCKTRKEEESEERLGPVCSIKLRHINFTSLRTHLFVSSTHSNLTQPSQATMANEKSVLIEFTQEQVVYFNTNGFKLCFSSGMGDKDDFNVIAYSDTIAQNVSISWVDEFSIAATKSEFMNGAKITVNTGTADIGKNQTYTLPPTWANGTVSPETHPNDAFRMVNKTTGRASAVVYKKVNGKPTAFYISAVAIEPQGSEMLSPKSNISLWFEKSVETGTMVSKNSGNASVFDFRGVNSKTVHYDSGRFVDGGISGRK</sequence>
<name>A0AAN7Z2C0_9PEZI</name>
<protein>
    <submittedName>
        <fullName evidence="1">Uncharacterized protein</fullName>
    </submittedName>
</protein>
<accession>A0AAN7Z2C0</accession>
<evidence type="ECO:0000313" key="1">
    <source>
        <dbReference type="EMBL" id="KAK5634280.1"/>
    </source>
</evidence>
<proteinExistence type="predicted"/>
<dbReference type="AlphaFoldDB" id="A0AAN7Z2C0"/>
<evidence type="ECO:0000313" key="2">
    <source>
        <dbReference type="Proteomes" id="UP001305414"/>
    </source>
</evidence>
<reference evidence="1 2" key="1">
    <citation type="submission" date="2023-10" db="EMBL/GenBank/DDBJ databases">
        <title>Draft genome sequence of Xylaria bambusicola isolate GMP-LS, the root and basal stem rot pathogen of sugarcane in Indonesia.</title>
        <authorList>
            <person name="Selvaraj P."/>
            <person name="Muralishankar V."/>
            <person name="Muruganantham S."/>
            <person name="Sp S."/>
            <person name="Haryani S."/>
            <person name="Lau K.J.X."/>
            <person name="Naqvi N.I."/>
        </authorList>
    </citation>
    <scope>NUCLEOTIDE SEQUENCE [LARGE SCALE GENOMIC DNA]</scope>
    <source>
        <strain evidence="1">GMP-LS</strain>
    </source>
</reference>
<dbReference type="EMBL" id="JAWHQM010000039">
    <property type="protein sequence ID" value="KAK5634280.1"/>
    <property type="molecule type" value="Genomic_DNA"/>
</dbReference>
<organism evidence="1 2">
    <name type="scientific">Xylaria bambusicola</name>
    <dbReference type="NCBI Taxonomy" id="326684"/>
    <lineage>
        <taxon>Eukaryota</taxon>
        <taxon>Fungi</taxon>
        <taxon>Dikarya</taxon>
        <taxon>Ascomycota</taxon>
        <taxon>Pezizomycotina</taxon>
        <taxon>Sordariomycetes</taxon>
        <taxon>Xylariomycetidae</taxon>
        <taxon>Xylariales</taxon>
        <taxon>Xylariaceae</taxon>
        <taxon>Xylaria</taxon>
    </lineage>
</organism>
<gene>
    <name evidence="1" type="ORF">RRF57_009994</name>
</gene>
<keyword evidence="2" id="KW-1185">Reference proteome</keyword>
<comment type="caution">
    <text evidence="1">The sequence shown here is derived from an EMBL/GenBank/DDBJ whole genome shotgun (WGS) entry which is preliminary data.</text>
</comment>